<organism evidence="1">
    <name type="scientific">Pandoravirus macleodensis</name>
    <dbReference type="NCBI Taxonomy" id="2107707"/>
    <lineage>
        <taxon>Viruses</taxon>
        <taxon>Pandoravirus</taxon>
    </lineage>
</organism>
<dbReference type="RefSeq" id="YP_009481405.1">
    <property type="nucleotide sequence ID" value="NC_037665.1"/>
</dbReference>
<dbReference type="GeneID" id="36841864"/>
<name>A0A2U7UFY1_9VIRU</name>
<evidence type="ECO:0000313" key="1">
    <source>
        <dbReference type="EMBL" id="AVK77409.1"/>
    </source>
</evidence>
<reference evidence="1" key="1">
    <citation type="journal article" date="2018" name="Nat. Commun.">
        <title>Diversity and evolution of the emerging Pandoraviridae family.</title>
        <authorList>
            <person name="Legendre M."/>
            <person name="Fabre E."/>
            <person name="Poirot O."/>
            <person name="Jeudy S."/>
            <person name="Lartigue A."/>
            <person name="Alempic J.M."/>
            <person name="Beucher L."/>
            <person name="Philippe N."/>
            <person name="Bertaux L."/>
            <person name="Christo-Foroux E."/>
            <person name="Labadie K."/>
            <person name="Coute Y."/>
            <person name="Abergel C."/>
            <person name="Claverie J.M."/>
        </authorList>
    </citation>
    <scope>NUCLEOTIDE SEQUENCE [LARGE SCALE GENOMIC DNA]</scope>
    <source>
        <strain evidence="1">Macleodensis</strain>
    </source>
</reference>
<dbReference type="KEGG" id="vg:36841864"/>
<dbReference type="Proteomes" id="UP000249758">
    <property type="component" value="Segment"/>
</dbReference>
<accession>A0A2U7UFY1</accession>
<dbReference type="EMBL" id="MG011691">
    <property type="protein sequence ID" value="AVK77409.1"/>
    <property type="molecule type" value="Genomic_DNA"/>
</dbReference>
<proteinExistence type="predicted"/>
<sequence length="683" mass="74078">MTAAEPMVVTPQRRRYGTLLAIAALDLVAHAYLEHKTKWIASNLECRVVDDTVMMALNGHKLYTGPAETVDTARAELQARLSIEADPSHLMFSRGGYVSVGVDRMTDFWKRHLAPHVIQWLGASLGADSDDAAHCAMEIVGLVGHRRWMAYADASTNVRAGISLPWTPCLVAASRNTDLDLFVRDCAALVIRSALDTVDASCGSRIHEMPRRRKPSVVCGGLRAVYIAPGQWDLARGLNYKSRGVPPVDNECMAQMLASSREGLPLKDLGIYVDGHMHACIGWPTTYINITLPQTRIDRDANRTKALVSAATLSQNATYIHDFAAIESAVNEAVAARHANGTLDLWAPPDVSCITGLREALHKEDSARLRLSVGDVWDAAVPSSCIACVDHEFGADADGTWRDGLGAPVSWDDLVKLASVKNRHESAFVEIMPDKRCIELRLAQDDPCYAPDFAYRLCCDALAGDCRAIDWLGVLGLASSAWAMLDTTVLRVLSWLDDGAPSGVDCEWREPLIDWVLNVEPGDDITAHFAAAEDAFNREALHVITASGQRVSRAYCFCARQTGTEAAQTDSNDGGSASGAARCNGICEWRRLERVASFVAGQARPDYTTTYRGAVTALLTRTPLTVSARHIFAVDALCPLLGNCSQGVEALVRALHTCEPLRKGIIAPAQLALAERALSTPLK</sequence>
<protein>
    <submittedName>
        <fullName evidence="1">Uncharacterized protein</fullName>
    </submittedName>
</protein>
<gene>
    <name evidence="1" type="ORF">pmac_cds_721</name>
</gene>